<proteinExistence type="predicted"/>
<organism evidence="3 4">
    <name type="scientific">Microdochium bolleyi</name>
    <dbReference type="NCBI Taxonomy" id="196109"/>
    <lineage>
        <taxon>Eukaryota</taxon>
        <taxon>Fungi</taxon>
        <taxon>Dikarya</taxon>
        <taxon>Ascomycota</taxon>
        <taxon>Pezizomycotina</taxon>
        <taxon>Sordariomycetes</taxon>
        <taxon>Xylariomycetidae</taxon>
        <taxon>Xylariales</taxon>
        <taxon>Microdochiaceae</taxon>
        <taxon>Microdochium</taxon>
    </lineage>
</organism>
<keyword evidence="2" id="KW-0812">Transmembrane</keyword>
<evidence type="ECO:0000313" key="4">
    <source>
        <dbReference type="Proteomes" id="UP000070501"/>
    </source>
</evidence>
<keyword evidence="2" id="KW-1133">Transmembrane helix</keyword>
<sequence>MGYFSFFRDERLYLIAFGVTAVGFVASVRTILEYYRDQCEVKPQEPKTQYITQDTEDSLKQSTLASLLYHYNYSIRETALKIVAGRAANDTATIDELLWGITLKDYDERAMYLKALVWAIEDNAFQDPLSVLNTPKAYEALVGSLELCLDHSYTDKLDDPLYDEYYLRDPLERRCLMILLQLAKKYTIDKVVEARFVERWLVKQSWGDSVDERRRNYADYVERKKNRLRDLCYLIRASKIGRRALVDAKLITRTRKSKREKPESIKVVLEISVDANETEGVRVDTGQNEPMPRVVEQSAEEQRLRRRHREAMVLNDGTHSLGRGDIIQREHDSNG</sequence>
<feature type="transmembrane region" description="Helical" evidence="2">
    <location>
        <begin position="12"/>
        <end position="32"/>
    </location>
</feature>
<keyword evidence="2" id="KW-0472">Membrane</keyword>
<dbReference type="OrthoDB" id="5385189at2759"/>
<evidence type="ECO:0000313" key="3">
    <source>
        <dbReference type="EMBL" id="KXJ95569.1"/>
    </source>
</evidence>
<feature type="compositionally biased region" description="Basic and acidic residues" evidence="1">
    <location>
        <begin position="326"/>
        <end position="335"/>
    </location>
</feature>
<keyword evidence="4" id="KW-1185">Reference proteome</keyword>
<gene>
    <name evidence="3" type="ORF">Micbo1qcDRAFT_230790</name>
</gene>
<evidence type="ECO:0008006" key="5">
    <source>
        <dbReference type="Google" id="ProtNLM"/>
    </source>
</evidence>
<dbReference type="Proteomes" id="UP000070501">
    <property type="component" value="Unassembled WGS sequence"/>
</dbReference>
<accession>A0A136JEJ7</accession>
<dbReference type="EMBL" id="KQ964246">
    <property type="protein sequence ID" value="KXJ95569.1"/>
    <property type="molecule type" value="Genomic_DNA"/>
</dbReference>
<protein>
    <recommendedName>
        <fullName evidence="5">Cytoskeleton-associated protein</fullName>
    </recommendedName>
</protein>
<evidence type="ECO:0000256" key="1">
    <source>
        <dbReference type="SAM" id="MobiDB-lite"/>
    </source>
</evidence>
<dbReference type="AlphaFoldDB" id="A0A136JEJ7"/>
<dbReference type="STRING" id="196109.A0A136JEJ7"/>
<reference evidence="4" key="1">
    <citation type="submission" date="2016-02" db="EMBL/GenBank/DDBJ databases">
        <title>Draft genome sequence of Microdochium bolleyi, a fungal endophyte of beachgrass.</title>
        <authorList>
            <consortium name="DOE Joint Genome Institute"/>
            <person name="David A.S."/>
            <person name="May G."/>
            <person name="Haridas S."/>
            <person name="Lim J."/>
            <person name="Wang M."/>
            <person name="Labutti K."/>
            <person name="Lipzen A."/>
            <person name="Barry K."/>
            <person name="Grigoriev I.V."/>
        </authorList>
    </citation>
    <scope>NUCLEOTIDE SEQUENCE [LARGE SCALE GENOMIC DNA]</scope>
    <source>
        <strain evidence="4">J235TASD1</strain>
    </source>
</reference>
<name>A0A136JEJ7_9PEZI</name>
<evidence type="ECO:0000256" key="2">
    <source>
        <dbReference type="SAM" id="Phobius"/>
    </source>
</evidence>
<feature type="region of interest" description="Disordered" evidence="1">
    <location>
        <begin position="316"/>
        <end position="335"/>
    </location>
</feature>
<dbReference type="InParanoid" id="A0A136JEJ7"/>